<sequence>MKLTISDDASKWFAEELGLQKGDGLKFFGKGYGTSTIQPGFSLGMLVDNNPDRPVAETEKDGIKYYVNYGDAWYFFGYDLEVTLNHETNEPQYNYIKQED</sequence>
<protein>
    <submittedName>
        <fullName evidence="2">Iron-sulfur cluster biosynthesis protein</fullName>
    </submittedName>
</protein>
<dbReference type="SUPFAM" id="SSF89360">
    <property type="entry name" value="HesB-like domain"/>
    <property type="match status" value="1"/>
</dbReference>
<gene>
    <name evidence="2" type="ORF">IAA89_03125</name>
</gene>
<comment type="similarity">
    <text evidence="1">Belongs to the HesB/IscA family.</text>
</comment>
<evidence type="ECO:0000256" key="1">
    <source>
        <dbReference type="ARBA" id="ARBA00006718"/>
    </source>
</evidence>
<dbReference type="InterPro" id="IPR008326">
    <property type="entry name" value="PdhI-like"/>
</dbReference>
<dbReference type="Proteomes" id="UP000823614">
    <property type="component" value="Unassembled WGS sequence"/>
</dbReference>
<dbReference type="AlphaFoldDB" id="A0A9D9H9K6"/>
<dbReference type="PIRSF" id="PIRSF034852">
    <property type="entry name" value="UCP034852"/>
    <property type="match status" value="1"/>
</dbReference>
<evidence type="ECO:0000313" key="2">
    <source>
        <dbReference type="EMBL" id="MBO8441422.1"/>
    </source>
</evidence>
<reference evidence="2" key="1">
    <citation type="submission" date="2020-10" db="EMBL/GenBank/DDBJ databases">
        <authorList>
            <person name="Gilroy R."/>
        </authorList>
    </citation>
    <scope>NUCLEOTIDE SEQUENCE</scope>
    <source>
        <strain evidence="2">C6-149</strain>
    </source>
</reference>
<dbReference type="EMBL" id="JADIMP010000052">
    <property type="protein sequence ID" value="MBO8441422.1"/>
    <property type="molecule type" value="Genomic_DNA"/>
</dbReference>
<name>A0A9D9H9K6_9LACO</name>
<organism evidence="2 3">
    <name type="scientific">Candidatus Gallilactobacillus intestinavium</name>
    <dbReference type="NCBI Taxonomy" id="2840838"/>
    <lineage>
        <taxon>Bacteria</taxon>
        <taxon>Bacillati</taxon>
        <taxon>Bacillota</taxon>
        <taxon>Bacilli</taxon>
        <taxon>Lactobacillales</taxon>
        <taxon>Lactobacillaceae</taxon>
        <taxon>Lactobacillaceae incertae sedis</taxon>
        <taxon>Candidatus Gallilactobacillus</taxon>
    </lineage>
</organism>
<comment type="caution">
    <text evidence="2">The sequence shown here is derived from an EMBL/GenBank/DDBJ whole genome shotgun (WGS) entry which is preliminary data.</text>
</comment>
<dbReference type="InterPro" id="IPR035903">
    <property type="entry name" value="HesB-like_dom_sf"/>
</dbReference>
<proteinExistence type="inferred from homology"/>
<accession>A0A9D9H9K6</accession>
<reference evidence="2" key="2">
    <citation type="journal article" date="2021" name="PeerJ">
        <title>Extensive microbial diversity within the chicken gut microbiome revealed by metagenomics and culture.</title>
        <authorList>
            <person name="Gilroy R."/>
            <person name="Ravi A."/>
            <person name="Getino M."/>
            <person name="Pursley I."/>
            <person name="Horton D.L."/>
            <person name="Alikhan N.F."/>
            <person name="Baker D."/>
            <person name="Gharbi K."/>
            <person name="Hall N."/>
            <person name="Watson M."/>
            <person name="Adriaenssens E.M."/>
            <person name="Foster-Nyarko E."/>
            <person name="Jarju S."/>
            <person name="Secka A."/>
            <person name="Antonio M."/>
            <person name="Oren A."/>
            <person name="Chaudhuri R.R."/>
            <person name="La Ragione R."/>
            <person name="Hildebrand F."/>
            <person name="Pallen M.J."/>
        </authorList>
    </citation>
    <scope>NUCLEOTIDE SEQUENCE</scope>
    <source>
        <strain evidence="2">C6-149</strain>
    </source>
</reference>
<evidence type="ECO:0000313" key="3">
    <source>
        <dbReference type="Proteomes" id="UP000823614"/>
    </source>
</evidence>